<gene>
    <name evidence="3" type="ORF">ACFSBJ_11225</name>
</gene>
<feature type="domain" description="AAA+ ATPase" evidence="2">
    <location>
        <begin position="347"/>
        <end position="528"/>
    </location>
</feature>
<dbReference type="SUPFAM" id="SSF52540">
    <property type="entry name" value="P-loop containing nucleoside triphosphate hydrolases"/>
    <property type="match status" value="1"/>
</dbReference>
<evidence type="ECO:0000313" key="3">
    <source>
        <dbReference type="EMBL" id="MFD1634296.1"/>
    </source>
</evidence>
<dbReference type="Gene3D" id="3.40.50.300">
    <property type="entry name" value="P-loop containing nucleotide triphosphate hydrolases"/>
    <property type="match status" value="1"/>
</dbReference>
<dbReference type="CDD" id="cd00009">
    <property type="entry name" value="AAA"/>
    <property type="match status" value="1"/>
</dbReference>
<dbReference type="EMBL" id="JBHUDL010000010">
    <property type="protein sequence ID" value="MFD1634296.1"/>
    <property type="molecule type" value="Genomic_DNA"/>
</dbReference>
<feature type="region of interest" description="Disordered" evidence="1">
    <location>
        <begin position="668"/>
        <end position="693"/>
    </location>
</feature>
<evidence type="ECO:0000259" key="2">
    <source>
        <dbReference type="SMART" id="SM00382"/>
    </source>
</evidence>
<dbReference type="Pfam" id="PF07728">
    <property type="entry name" value="AAA_5"/>
    <property type="match status" value="1"/>
</dbReference>
<dbReference type="InterPro" id="IPR052934">
    <property type="entry name" value="Methyl-DNA_Rec/Restrict_Enz"/>
</dbReference>
<evidence type="ECO:0000256" key="1">
    <source>
        <dbReference type="SAM" id="MobiDB-lite"/>
    </source>
</evidence>
<dbReference type="AlphaFoldDB" id="A0ABD6D1V3"/>
<organism evidence="3 4">
    <name type="scientific">Haloplanus ruber</name>
    <dbReference type="NCBI Taxonomy" id="869892"/>
    <lineage>
        <taxon>Archaea</taxon>
        <taxon>Methanobacteriati</taxon>
        <taxon>Methanobacteriota</taxon>
        <taxon>Stenosarchaea group</taxon>
        <taxon>Halobacteria</taxon>
        <taxon>Halobacteriales</taxon>
        <taxon>Haloferacaceae</taxon>
        <taxon>Haloplanus</taxon>
    </lineage>
</organism>
<dbReference type="RefSeq" id="WP_256404550.1">
    <property type="nucleotide sequence ID" value="NZ_CP187151.1"/>
</dbReference>
<accession>A0ABD6D1V3</accession>
<protein>
    <submittedName>
        <fullName evidence="3">McrB family protein</fullName>
    </submittedName>
</protein>
<sequence>MEETDYSEAALRGVLRYFADWGPAREEQLNDAVVDTTETLTAEEKRALYQTFTRRLSASLNDQYRFDIDPADLERFFEHIGTDPVPESFATFLLQSIRQTSRRIHEYRQELQDEIEEGEASEPNSFCEAIRRLPSPYLKAKANQYQGDDKINRVRYRALQSITSDSGLTTDELATFIEEENEKHEKNIAQGYRPFTTVGQLYYDYYKPRLNAYLRTLSNFFLEQSGAQESTQHIVNHSEPRHKLDDFAWLAIFPATHESQTEAYQLYLGFHGDRLSYGLHVGDEKRDGEWKQQRDLERITDEAVTAGAVLSKFESVLESYHTLNGITEPSRPERPPIAGVVERQLKSSKQVVFYGPPGTGKTFEAKRFADWWVNERTEGEPTQSQVRSVTFHPSFSYEDFIEGLTADATESGSVSYRVEDGVLKKIAGDASDALQATADGETSPPFVLIIDEINRGNLAQIFGEVITLLEADKRDSFETELAHSGETFTIPSNLYVIGTMNTADQSIALVDTALRRRFRFIDFPPDLESVFDEYDTVTTDPRSAVTERSDAVPPRERLLGVSILAVRTLNDRILAAPQLGKGKQLGHTYLLNHESASAFSDAWRYDILPQLEEYYFGQFERLRDELLRETGDRLVDWDTERIRSFDVHELYLALCALAGIDDPAPLPRSVTAESNGGATGAVQQDAEDPWAAGERTPETFRQRLTSTLDSESAAQINRVLDAGDEIGWLDAGRGKHNASVMVKSDDVDPGVGIIKIDEKGEIGFRWNWLHNRDENPLTREFIEQAGRVFNDIDGYEHNWNPDAGDNGSFNEPTLAIDELAEEAITTLEEGIRSFAKEARSFRDE</sequence>
<dbReference type="InterPro" id="IPR027417">
    <property type="entry name" value="P-loop_NTPase"/>
</dbReference>
<reference evidence="3 4" key="1">
    <citation type="journal article" date="2019" name="Int. J. Syst. Evol. Microbiol.">
        <title>The Global Catalogue of Microorganisms (GCM) 10K type strain sequencing project: providing services to taxonomists for standard genome sequencing and annotation.</title>
        <authorList>
            <consortium name="The Broad Institute Genomics Platform"/>
            <consortium name="The Broad Institute Genome Sequencing Center for Infectious Disease"/>
            <person name="Wu L."/>
            <person name="Ma J."/>
        </authorList>
    </citation>
    <scope>NUCLEOTIDE SEQUENCE [LARGE SCALE GENOMIC DNA]</scope>
    <source>
        <strain evidence="3 4">CGMCC 1.10594</strain>
    </source>
</reference>
<keyword evidence="4" id="KW-1185">Reference proteome</keyword>
<dbReference type="PANTHER" id="PTHR37291:SF1">
    <property type="entry name" value="TYPE IV METHYL-DIRECTED RESTRICTION ENZYME ECOKMCRB SUBUNIT"/>
    <property type="match status" value="1"/>
</dbReference>
<comment type="caution">
    <text evidence="3">The sequence shown here is derived from an EMBL/GenBank/DDBJ whole genome shotgun (WGS) entry which is preliminary data.</text>
</comment>
<dbReference type="SMART" id="SM00382">
    <property type="entry name" value="AAA"/>
    <property type="match status" value="1"/>
</dbReference>
<dbReference type="Proteomes" id="UP001597075">
    <property type="component" value="Unassembled WGS sequence"/>
</dbReference>
<evidence type="ECO:0000313" key="4">
    <source>
        <dbReference type="Proteomes" id="UP001597075"/>
    </source>
</evidence>
<name>A0ABD6D1V3_9EURY</name>
<dbReference type="InterPro" id="IPR003593">
    <property type="entry name" value="AAA+_ATPase"/>
</dbReference>
<proteinExistence type="predicted"/>
<dbReference type="InterPro" id="IPR011704">
    <property type="entry name" value="ATPase_dyneun-rel_AAA"/>
</dbReference>
<dbReference type="PANTHER" id="PTHR37291">
    <property type="entry name" value="5-METHYLCYTOSINE-SPECIFIC RESTRICTION ENZYME B"/>
    <property type="match status" value="1"/>
</dbReference>